<organism evidence="1 2">
    <name type="scientific">Diacronema lutheri</name>
    <name type="common">Unicellular marine alga</name>
    <name type="synonym">Monochrysis lutheri</name>
    <dbReference type="NCBI Taxonomy" id="2081491"/>
    <lineage>
        <taxon>Eukaryota</taxon>
        <taxon>Haptista</taxon>
        <taxon>Haptophyta</taxon>
        <taxon>Pavlovophyceae</taxon>
        <taxon>Pavlovales</taxon>
        <taxon>Pavlovaceae</taxon>
        <taxon>Diacronema</taxon>
    </lineage>
</organism>
<dbReference type="AlphaFoldDB" id="A0A8J5XG80"/>
<evidence type="ECO:0000313" key="1">
    <source>
        <dbReference type="EMBL" id="KAG8462360.1"/>
    </source>
</evidence>
<reference evidence="1" key="1">
    <citation type="submission" date="2021-05" db="EMBL/GenBank/DDBJ databases">
        <title>The genome of the haptophyte Pavlova lutheri (Diacronema luteri, Pavlovales) - a model for lipid biosynthesis in eukaryotic algae.</title>
        <authorList>
            <person name="Hulatt C.J."/>
            <person name="Posewitz M.C."/>
        </authorList>
    </citation>
    <scope>NUCLEOTIDE SEQUENCE</scope>
    <source>
        <strain evidence="1">NIVA-4/92</strain>
    </source>
</reference>
<gene>
    <name evidence="1" type="ORF">KFE25_012180</name>
</gene>
<name>A0A8J5XG80_DIALT</name>
<comment type="caution">
    <text evidence="1">The sequence shown here is derived from an EMBL/GenBank/DDBJ whole genome shotgun (WGS) entry which is preliminary data.</text>
</comment>
<proteinExistence type="predicted"/>
<dbReference type="EMBL" id="JAGTXO010000021">
    <property type="protein sequence ID" value="KAG8462360.1"/>
    <property type="molecule type" value="Genomic_DNA"/>
</dbReference>
<protein>
    <submittedName>
        <fullName evidence="1">Uncharacterized protein</fullName>
    </submittedName>
</protein>
<sequence length="383" mass="39296">MVLGLTRRAVSLAPLLFAAPPSMPPLAPAGATLEIPLRPCDVGALCAIVDLGRGVRVKAVVDTGSPHLTVPADGGCNERDGCADALAPAPGAPTSAIFGVGGVGVMRWRHADRFIVAGVDLARAHDKSSPPPGVTVGVPDLLLRRASGGFFLGLIAASDDADRRPLLSQLELPRGDAADAPSGGLQIAAFRIDAPRRVLTFSSAPLISSAVDALQLVDLRPFGATVRHYAVRVSALEIDGVRLPLARMKRPVVCIFDSGLSCAVISSGLIADAARAARGMRGARALDRPPDEWSSLALTMRTEQSAAVALSAGSDGGPFFCAAVQEGGMYPEAARSPAPGDERPHFVAVGATFVGGGVLTIDVFAGRASFEPGALHGNGAWYA</sequence>
<dbReference type="OrthoDB" id="46297at2759"/>
<keyword evidence="2" id="KW-1185">Reference proteome</keyword>
<accession>A0A8J5XG80</accession>
<dbReference type="OMA" id="GCNERDG"/>
<dbReference type="Proteomes" id="UP000751190">
    <property type="component" value="Unassembled WGS sequence"/>
</dbReference>
<evidence type="ECO:0000313" key="2">
    <source>
        <dbReference type="Proteomes" id="UP000751190"/>
    </source>
</evidence>